<dbReference type="EMBL" id="KK116694">
    <property type="protein sequence ID" value="KFM68499.1"/>
    <property type="molecule type" value="Genomic_DNA"/>
</dbReference>
<dbReference type="AlphaFoldDB" id="A0A087TTR0"/>
<feature type="non-terminal residue" evidence="1">
    <location>
        <position position="58"/>
    </location>
</feature>
<proteinExistence type="predicted"/>
<sequence>MPKCNFPNGVFIHVYEKGYIYENSVKLLIKNVWQKCPVALQNSESLLVWDMFRSSKWI</sequence>
<accession>A0A087TTR0</accession>
<dbReference type="Proteomes" id="UP000054359">
    <property type="component" value="Unassembled WGS sequence"/>
</dbReference>
<evidence type="ECO:0000313" key="2">
    <source>
        <dbReference type="Proteomes" id="UP000054359"/>
    </source>
</evidence>
<reference evidence="1 2" key="1">
    <citation type="submission" date="2013-11" db="EMBL/GenBank/DDBJ databases">
        <title>Genome sequencing of Stegodyphus mimosarum.</title>
        <authorList>
            <person name="Bechsgaard J."/>
        </authorList>
    </citation>
    <scope>NUCLEOTIDE SEQUENCE [LARGE SCALE GENOMIC DNA]</scope>
</reference>
<protein>
    <submittedName>
        <fullName evidence="1">Uncharacterized protein</fullName>
    </submittedName>
</protein>
<name>A0A087TTR0_STEMI</name>
<keyword evidence="2" id="KW-1185">Reference proteome</keyword>
<evidence type="ECO:0000313" key="1">
    <source>
        <dbReference type="EMBL" id="KFM68499.1"/>
    </source>
</evidence>
<organism evidence="1 2">
    <name type="scientific">Stegodyphus mimosarum</name>
    <name type="common">African social velvet spider</name>
    <dbReference type="NCBI Taxonomy" id="407821"/>
    <lineage>
        <taxon>Eukaryota</taxon>
        <taxon>Metazoa</taxon>
        <taxon>Ecdysozoa</taxon>
        <taxon>Arthropoda</taxon>
        <taxon>Chelicerata</taxon>
        <taxon>Arachnida</taxon>
        <taxon>Araneae</taxon>
        <taxon>Araneomorphae</taxon>
        <taxon>Entelegynae</taxon>
        <taxon>Eresoidea</taxon>
        <taxon>Eresidae</taxon>
        <taxon>Stegodyphus</taxon>
    </lineage>
</organism>
<gene>
    <name evidence="1" type="ORF">X975_15748</name>
</gene>